<name>A0A6A5W9V3_9PLEO</name>
<feature type="non-terminal residue" evidence="2">
    <location>
        <position position="1"/>
    </location>
</feature>
<evidence type="ECO:0000313" key="2">
    <source>
        <dbReference type="EMBL" id="KAF1996921.1"/>
    </source>
</evidence>
<accession>A0A6A5W9V3</accession>
<dbReference type="Proteomes" id="UP000799779">
    <property type="component" value="Unassembled WGS sequence"/>
</dbReference>
<dbReference type="EMBL" id="ML977619">
    <property type="protein sequence ID" value="KAF1996921.1"/>
    <property type="molecule type" value="Genomic_DNA"/>
</dbReference>
<protein>
    <recommendedName>
        <fullName evidence="4">Tat pathway signal sequence</fullName>
    </recommendedName>
</protein>
<proteinExistence type="inferred from homology"/>
<evidence type="ECO:0008006" key="4">
    <source>
        <dbReference type="Google" id="ProtNLM"/>
    </source>
</evidence>
<dbReference type="PANTHER" id="PTHR33365:SF6">
    <property type="entry name" value="OXIDASE USTYA"/>
    <property type="match status" value="1"/>
</dbReference>
<dbReference type="GO" id="GO:0043386">
    <property type="term" value="P:mycotoxin biosynthetic process"/>
    <property type="evidence" value="ECO:0007669"/>
    <property type="project" value="InterPro"/>
</dbReference>
<dbReference type="AlphaFoldDB" id="A0A6A5W9V3"/>
<comment type="similarity">
    <text evidence="1">Belongs to the ustYa family.</text>
</comment>
<reference evidence="2" key="1">
    <citation type="journal article" date="2020" name="Stud. Mycol.">
        <title>101 Dothideomycetes genomes: a test case for predicting lifestyles and emergence of pathogens.</title>
        <authorList>
            <person name="Haridas S."/>
            <person name="Albert R."/>
            <person name="Binder M."/>
            <person name="Bloem J."/>
            <person name="Labutti K."/>
            <person name="Salamov A."/>
            <person name="Andreopoulos B."/>
            <person name="Baker S."/>
            <person name="Barry K."/>
            <person name="Bills G."/>
            <person name="Bluhm B."/>
            <person name="Cannon C."/>
            <person name="Castanera R."/>
            <person name="Culley D."/>
            <person name="Daum C."/>
            <person name="Ezra D."/>
            <person name="Gonzalez J."/>
            <person name="Henrissat B."/>
            <person name="Kuo A."/>
            <person name="Liang C."/>
            <person name="Lipzen A."/>
            <person name="Lutzoni F."/>
            <person name="Magnuson J."/>
            <person name="Mondo S."/>
            <person name="Nolan M."/>
            <person name="Ohm R."/>
            <person name="Pangilinan J."/>
            <person name="Park H.-J."/>
            <person name="Ramirez L."/>
            <person name="Alfaro M."/>
            <person name="Sun H."/>
            <person name="Tritt A."/>
            <person name="Yoshinaga Y."/>
            <person name="Zwiers L.-H."/>
            <person name="Turgeon B."/>
            <person name="Goodwin S."/>
            <person name="Spatafora J."/>
            <person name="Crous P."/>
            <person name="Grigoriev I."/>
        </authorList>
    </citation>
    <scope>NUCLEOTIDE SEQUENCE</scope>
    <source>
        <strain evidence="2">CBS 123094</strain>
    </source>
</reference>
<dbReference type="InterPro" id="IPR021765">
    <property type="entry name" value="UstYa-like"/>
</dbReference>
<gene>
    <name evidence="2" type="ORF">P154DRAFT_607304</name>
</gene>
<dbReference type="OrthoDB" id="3687641at2759"/>
<dbReference type="Pfam" id="PF11807">
    <property type="entry name" value="UstYa"/>
    <property type="match status" value="1"/>
</dbReference>
<dbReference type="PANTHER" id="PTHR33365">
    <property type="entry name" value="YALI0B05434P"/>
    <property type="match status" value="1"/>
</dbReference>
<keyword evidence="3" id="KW-1185">Reference proteome</keyword>
<evidence type="ECO:0000256" key="1">
    <source>
        <dbReference type="ARBA" id="ARBA00035112"/>
    </source>
</evidence>
<sequence>FENVRFAGLREASSPWRGEPRPELEAAWNSVTWEMGEISTTLDDARRAGIELDLNSLVRFPTNDGGDVYTSVEWVHHLHCLNQLRKFTRYNYYKDKDISFLQPFGETVNHMDHCIDMLRQRVMCTPDTGLIFSHWVKGHDHKHVNFNTQHRCMNFQNAVDWVKERSKLVNMSDLVRHEGAVDLPDFPENLTVHTNGYKGSMWYQQ</sequence>
<evidence type="ECO:0000313" key="3">
    <source>
        <dbReference type="Proteomes" id="UP000799779"/>
    </source>
</evidence>
<organism evidence="2 3">
    <name type="scientific">Amniculicola lignicola CBS 123094</name>
    <dbReference type="NCBI Taxonomy" id="1392246"/>
    <lineage>
        <taxon>Eukaryota</taxon>
        <taxon>Fungi</taxon>
        <taxon>Dikarya</taxon>
        <taxon>Ascomycota</taxon>
        <taxon>Pezizomycotina</taxon>
        <taxon>Dothideomycetes</taxon>
        <taxon>Pleosporomycetidae</taxon>
        <taxon>Pleosporales</taxon>
        <taxon>Amniculicolaceae</taxon>
        <taxon>Amniculicola</taxon>
    </lineage>
</organism>